<reference evidence="9 10" key="1">
    <citation type="submission" date="2024-05" db="EMBL/GenBank/DDBJ databases">
        <title>Culex pipiens pipiens assembly and annotation.</title>
        <authorList>
            <person name="Alout H."/>
            <person name="Durand T."/>
        </authorList>
    </citation>
    <scope>NUCLEOTIDE SEQUENCE [LARGE SCALE GENOMIC DNA]</scope>
    <source>
        <strain evidence="9">HA-2024</strain>
        <tissue evidence="9">Whole body</tissue>
    </source>
</reference>
<feature type="domain" description="F-box" evidence="7">
    <location>
        <begin position="9"/>
        <end position="59"/>
    </location>
</feature>
<evidence type="ECO:0000256" key="4">
    <source>
        <dbReference type="ARBA" id="ARBA00022842"/>
    </source>
</evidence>
<evidence type="ECO:0000256" key="6">
    <source>
        <dbReference type="SAM" id="Phobius"/>
    </source>
</evidence>
<comment type="subcellular location">
    <subcellularLocation>
        <location evidence="1">Endomembrane system</location>
        <topology evidence="1">Multi-pass membrane protein</topology>
    </subcellularLocation>
</comment>
<dbReference type="PROSITE" id="PS50181">
    <property type="entry name" value="FBOX"/>
    <property type="match status" value="1"/>
</dbReference>
<evidence type="ECO:0000259" key="8">
    <source>
        <dbReference type="PROSITE" id="PS51479"/>
    </source>
</evidence>
<evidence type="ECO:0000256" key="3">
    <source>
        <dbReference type="ARBA" id="ARBA00022723"/>
    </source>
</evidence>
<keyword evidence="6" id="KW-0472">Membrane</keyword>
<evidence type="ECO:0000313" key="9">
    <source>
        <dbReference type="EMBL" id="KAL1376760.1"/>
    </source>
</evidence>
<dbReference type="GO" id="GO:0012505">
    <property type="term" value="C:endomembrane system"/>
    <property type="evidence" value="ECO:0007669"/>
    <property type="project" value="UniProtKB-SubCell"/>
</dbReference>
<dbReference type="AlphaFoldDB" id="A0ABD1CK35"/>
<keyword evidence="2" id="KW-0808">Transferase</keyword>
<dbReference type="Pfam" id="PF12937">
    <property type="entry name" value="F-box-like"/>
    <property type="match status" value="1"/>
</dbReference>
<feature type="transmembrane region" description="Helical" evidence="6">
    <location>
        <begin position="463"/>
        <end position="487"/>
    </location>
</feature>
<dbReference type="Proteomes" id="UP001562425">
    <property type="component" value="Unassembled WGS sequence"/>
</dbReference>
<dbReference type="InterPro" id="IPR033895">
    <property type="entry name" value="GPT"/>
</dbReference>
<organism evidence="9 10">
    <name type="scientific">Culex pipiens pipiens</name>
    <name type="common">Northern house mosquito</name>
    <dbReference type="NCBI Taxonomy" id="38569"/>
    <lineage>
        <taxon>Eukaryota</taxon>
        <taxon>Metazoa</taxon>
        <taxon>Ecdysozoa</taxon>
        <taxon>Arthropoda</taxon>
        <taxon>Hexapoda</taxon>
        <taxon>Insecta</taxon>
        <taxon>Pterygota</taxon>
        <taxon>Neoptera</taxon>
        <taxon>Endopterygota</taxon>
        <taxon>Diptera</taxon>
        <taxon>Nematocera</taxon>
        <taxon>Culicoidea</taxon>
        <taxon>Culicidae</taxon>
        <taxon>Culicinae</taxon>
        <taxon>Culicini</taxon>
        <taxon>Culex</taxon>
        <taxon>Culex</taxon>
    </lineage>
</organism>
<gene>
    <name evidence="9" type="ORF">pipiens_016709</name>
</gene>
<keyword evidence="6" id="KW-1133">Transmembrane helix</keyword>
<evidence type="ECO:0008006" key="11">
    <source>
        <dbReference type="Google" id="ProtNLM"/>
    </source>
</evidence>
<evidence type="ECO:0000256" key="5">
    <source>
        <dbReference type="PROSITE-ProRule" id="PRU00812"/>
    </source>
</evidence>
<dbReference type="EMBL" id="JBEHCU010011411">
    <property type="protein sequence ID" value="KAL1376760.1"/>
    <property type="molecule type" value="Genomic_DNA"/>
</dbReference>
<evidence type="ECO:0000256" key="2">
    <source>
        <dbReference type="ARBA" id="ARBA00022676"/>
    </source>
</evidence>
<keyword evidence="10" id="KW-1185">Reference proteome</keyword>
<dbReference type="InterPro" id="IPR032675">
    <property type="entry name" value="LRR_dom_sf"/>
</dbReference>
<proteinExistence type="inferred from homology"/>
<protein>
    <recommendedName>
        <fullName evidence="11">UDP-N-acetylglucosamine--dolichyl-phosphate N-acetylglucosaminephosphotransferase</fullName>
    </recommendedName>
</protein>
<dbReference type="PANTHER" id="PTHR10571">
    <property type="entry name" value="UDP-N-ACETYLGLUCOSAMINE--DOLICHYL-PHOSPHATE N-ACETYLGLUCOSAMINEPHOSPHOTRANSFERASE"/>
    <property type="match status" value="1"/>
</dbReference>
<dbReference type="InterPro" id="IPR036047">
    <property type="entry name" value="F-box-like_dom_sf"/>
</dbReference>
<dbReference type="SUPFAM" id="SSF81383">
    <property type="entry name" value="F-box domain"/>
    <property type="match status" value="1"/>
</dbReference>
<accession>A0ABD1CK35</accession>
<dbReference type="PROSITE" id="PS51479">
    <property type="entry name" value="ZF_RTR1"/>
    <property type="match status" value="1"/>
</dbReference>
<keyword evidence="4" id="KW-0460">Magnesium</keyword>
<evidence type="ECO:0000313" key="10">
    <source>
        <dbReference type="Proteomes" id="UP001562425"/>
    </source>
</evidence>
<dbReference type="Gene3D" id="3.80.10.10">
    <property type="entry name" value="Ribonuclease Inhibitor"/>
    <property type="match status" value="1"/>
</dbReference>
<name>A0ABD1CK35_CULPP</name>
<dbReference type="SMART" id="SM00256">
    <property type="entry name" value="FBOX"/>
    <property type="match status" value="1"/>
</dbReference>
<feature type="transmembrane region" description="Helical" evidence="6">
    <location>
        <begin position="586"/>
        <end position="605"/>
    </location>
</feature>
<dbReference type="PANTHER" id="PTHR10571:SF0">
    <property type="entry name" value="UDP-N-ACETYLGLUCOSAMINE--DOLICHYL-PHOSPHATE N-ACETYLGLUCOSAMINEPHOSPHOTRANSFERASE"/>
    <property type="match status" value="1"/>
</dbReference>
<feature type="domain" description="RTR1-type" evidence="8">
    <location>
        <begin position="51"/>
        <end position="164"/>
    </location>
</feature>
<dbReference type="Gene3D" id="1.20.1280.50">
    <property type="match status" value="1"/>
</dbReference>
<evidence type="ECO:0000259" key="7">
    <source>
        <dbReference type="PROSITE" id="PS50181"/>
    </source>
</evidence>
<comment type="caution">
    <text evidence="9">The sequence shown here is derived from an EMBL/GenBank/DDBJ whole genome shotgun (WGS) entry which is preliminary data.</text>
</comment>
<keyword evidence="2" id="KW-0328">Glycosyltransferase</keyword>
<sequence>MDLNAEQQNCLFDRLPNEVLRLIFRQLKFADLLQLSTVCHRWNQVIFHHCNDSILFKPERCDNLCEDRSYKHLDLSVCGFPVPSKAHPEYWFEETMLEKLARCQATSVTMCQHDAHLEQLFRILSHFPRIDSLNWCICSKMQSCTMTHKRFLSMLQNHMPCVRHLSILCNFVNSIDLLMDLAPNLVELHVIVPGRLLCKLCKCNQLGNLQSLKLEVDTCTRLERLKSFRFNEFITFLKSLAKLQKLSLGIDDQALIASIIGSGLDIKELEITKNRECNLGILRGLRNLEVFRTDSQYIHTDKNFQDFFRPMPQVTVVDIDLAVNVDIERLALMFPDLKVLRMRSRLNWWSISRELFIVFSMLHNLEELSLRVGSISNGMLELFELKNLLPKLRKITLADCGVEPPDLTVLGSILRKPTLRKLHIESDRLRRSPVPTSSYIIPGVNPVCEVYPSQVFVGDTFNYLSGMTFAVVGILGHFSKTVLLFFIPQIINFVYSVPQLFRFIPCPRHRLPKYDPGSDLLHCSKTQFRVGDLNLLGRVCFAVFRTLRLIRCEESEDGVVSCNNFTIINFAILLTGPIREDRLNRLLVVFQVVCSLFAFAIRYPLAHYFYDTIN</sequence>
<dbReference type="CDD" id="cd09917">
    <property type="entry name" value="F-box_SF"/>
    <property type="match status" value="1"/>
</dbReference>
<dbReference type="InterPro" id="IPR007308">
    <property type="entry name" value="Rtr1/RPAP2_dom"/>
</dbReference>
<dbReference type="InterPro" id="IPR001810">
    <property type="entry name" value="F-box_dom"/>
</dbReference>
<evidence type="ECO:0000256" key="1">
    <source>
        <dbReference type="ARBA" id="ARBA00004127"/>
    </source>
</evidence>
<dbReference type="SUPFAM" id="SSF52058">
    <property type="entry name" value="L domain-like"/>
    <property type="match status" value="1"/>
</dbReference>
<comment type="similarity">
    <text evidence="5">Belongs to the RPAP2 family.</text>
</comment>
<dbReference type="GO" id="GO:0016757">
    <property type="term" value="F:glycosyltransferase activity"/>
    <property type="evidence" value="ECO:0007669"/>
    <property type="project" value="UniProtKB-KW"/>
</dbReference>
<dbReference type="GO" id="GO:0046872">
    <property type="term" value="F:metal ion binding"/>
    <property type="evidence" value="ECO:0007669"/>
    <property type="project" value="UniProtKB-KW"/>
</dbReference>
<keyword evidence="6" id="KW-0812">Transmembrane</keyword>
<keyword evidence="3" id="KW-0479">Metal-binding</keyword>